<dbReference type="AlphaFoldDB" id="A0A9P5PXK8"/>
<name>A0A9P5PXK8_9AGAR</name>
<accession>A0A9P5PXK8</accession>
<dbReference type="EMBL" id="JADNRY010000030">
    <property type="protein sequence ID" value="KAF9071768.1"/>
    <property type="molecule type" value="Genomic_DNA"/>
</dbReference>
<comment type="caution">
    <text evidence="2">The sequence shown here is derived from an EMBL/GenBank/DDBJ whole genome shotgun (WGS) entry which is preliminary data.</text>
</comment>
<feature type="compositionally biased region" description="Basic residues" evidence="1">
    <location>
        <begin position="105"/>
        <end position="119"/>
    </location>
</feature>
<dbReference type="OrthoDB" id="2972749at2759"/>
<evidence type="ECO:0000313" key="2">
    <source>
        <dbReference type="EMBL" id="KAF9071768.1"/>
    </source>
</evidence>
<feature type="region of interest" description="Disordered" evidence="1">
    <location>
        <begin position="94"/>
        <end position="146"/>
    </location>
</feature>
<keyword evidence="3" id="KW-1185">Reference proteome</keyword>
<feature type="compositionally biased region" description="Polar residues" evidence="1">
    <location>
        <begin position="8"/>
        <end position="25"/>
    </location>
</feature>
<organism evidence="2 3">
    <name type="scientific">Rhodocollybia butyracea</name>
    <dbReference type="NCBI Taxonomy" id="206335"/>
    <lineage>
        <taxon>Eukaryota</taxon>
        <taxon>Fungi</taxon>
        <taxon>Dikarya</taxon>
        <taxon>Basidiomycota</taxon>
        <taxon>Agaricomycotina</taxon>
        <taxon>Agaricomycetes</taxon>
        <taxon>Agaricomycetidae</taxon>
        <taxon>Agaricales</taxon>
        <taxon>Marasmiineae</taxon>
        <taxon>Omphalotaceae</taxon>
        <taxon>Rhodocollybia</taxon>
    </lineage>
</organism>
<gene>
    <name evidence="2" type="ORF">BDP27DRAFT_1321871</name>
</gene>
<dbReference type="Proteomes" id="UP000772434">
    <property type="component" value="Unassembled WGS sequence"/>
</dbReference>
<evidence type="ECO:0000256" key="1">
    <source>
        <dbReference type="SAM" id="MobiDB-lite"/>
    </source>
</evidence>
<reference evidence="2" key="1">
    <citation type="submission" date="2020-11" db="EMBL/GenBank/DDBJ databases">
        <authorList>
            <consortium name="DOE Joint Genome Institute"/>
            <person name="Ahrendt S."/>
            <person name="Riley R."/>
            <person name="Andreopoulos W."/>
            <person name="Labutti K."/>
            <person name="Pangilinan J."/>
            <person name="Ruiz-Duenas F.J."/>
            <person name="Barrasa J.M."/>
            <person name="Sanchez-Garcia M."/>
            <person name="Camarero S."/>
            <person name="Miyauchi S."/>
            <person name="Serrano A."/>
            <person name="Linde D."/>
            <person name="Babiker R."/>
            <person name="Drula E."/>
            <person name="Ayuso-Fernandez I."/>
            <person name="Pacheco R."/>
            <person name="Padilla G."/>
            <person name="Ferreira P."/>
            <person name="Barriuso J."/>
            <person name="Kellner H."/>
            <person name="Castanera R."/>
            <person name="Alfaro M."/>
            <person name="Ramirez L."/>
            <person name="Pisabarro A.G."/>
            <person name="Kuo A."/>
            <person name="Tritt A."/>
            <person name="Lipzen A."/>
            <person name="He G."/>
            <person name="Yan M."/>
            <person name="Ng V."/>
            <person name="Cullen D."/>
            <person name="Martin F."/>
            <person name="Rosso M.-N."/>
            <person name="Henrissat B."/>
            <person name="Hibbett D."/>
            <person name="Martinez A.T."/>
            <person name="Grigoriev I.V."/>
        </authorList>
    </citation>
    <scope>NUCLEOTIDE SEQUENCE</scope>
    <source>
        <strain evidence="2">AH 40177</strain>
    </source>
</reference>
<feature type="compositionally biased region" description="Polar residues" evidence="1">
    <location>
        <begin position="120"/>
        <end position="131"/>
    </location>
</feature>
<proteinExistence type="predicted"/>
<evidence type="ECO:0000313" key="3">
    <source>
        <dbReference type="Proteomes" id="UP000772434"/>
    </source>
</evidence>
<feature type="non-terminal residue" evidence="2">
    <location>
        <position position="1"/>
    </location>
</feature>
<feature type="region of interest" description="Disordered" evidence="1">
    <location>
        <begin position="159"/>
        <end position="184"/>
    </location>
</feature>
<feature type="region of interest" description="Disordered" evidence="1">
    <location>
        <begin position="1"/>
        <end position="29"/>
    </location>
</feature>
<sequence>MPFRLSRRSSQIRSFDSSENHSTGESTKKAQCFSQLVHKSKTLFSFVWIKDVDEQVCRVVFQDYRCKPTCLNMLAIPSVIELLQPRPELHTYEISWPRRPGSRSGNRHSRSNPHGRHSSHSQVNIHSSNPRSVAPHPPRFNSVVRREVPRYSTIARPTHTTAIVNVDGTNPSAGELPETPPPAYSRFTAFQA</sequence>
<protein>
    <submittedName>
        <fullName evidence="2">Uncharacterized protein</fullName>
    </submittedName>
</protein>
<feature type="compositionally biased region" description="Polar residues" evidence="1">
    <location>
        <begin position="159"/>
        <end position="172"/>
    </location>
</feature>